<proteinExistence type="predicted"/>
<dbReference type="AlphaFoldDB" id="A0AAW0AJF4"/>
<gene>
    <name evidence="3" type="ORF">R3P38DRAFT_2640468</name>
</gene>
<feature type="compositionally biased region" description="Acidic residues" evidence="1">
    <location>
        <begin position="107"/>
        <end position="135"/>
    </location>
</feature>
<name>A0AAW0AJF4_9AGAR</name>
<feature type="region of interest" description="Disordered" evidence="1">
    <location>
        <begin position="224"/>
        <end position="244"/>
    </location>
</feature>
<dbReference type="Pfam" id="PF20149">
    <property type="entry name" value="DUF6532"/>
    <property type="match status" value="1"/>
</dbReference>
<accession>A0AAW0AJF4</accession>
<feature type="compositionally biased region" description="Low complexity" evidence="1">
    <location>
        <begin position="234"/>
        <end position="244"/>
    </location>
</feature>
<comment type="caution">
    <text evidence="3">The sequence shown here is derived from an EMBL/GenBank/DDBJ whole genome shotgun (WGS) entry which is preliminary data.</text>
</comment>
<evidence type="ECO:0000256" key="1">
    <source>
        <dbReference type="SAM" id="MobiDB-lite"/>
    </source>
</evidence>
<evidence type="ECO:0000259" key="2">
    <source>
        <dbReference type="Pfam" id="PF20149"/>
    </source>
</evidence>
<feature type="compositionally biased region" description="Basic and acidic residues" evidence="1">
    <location>
        <begin position="87"/>
        <end position="101"/>
    </location>
</feature>
<sequence length="604" mass="66163">MASRDKRKASTARPGDIVNKAKQKRRTAEEIAQDNLDKAELKAAQAKAALEAHQAGVQRVARKESALRAEDELARETSARPDLVTAEVKRRAVEKQKKTDVSMDLDSSGEDDEDGSFQPDDDADADDNSSSSDDEGAMKEFLKQRAAQKKSKKNKAAKLALRTEINDAAEVNESEKSLKRKPSGPSAETEPKKTKTAAAAVGGLKKGWKKAVEVITQPSFNVHRGRSGSVSTNASMPSRSVSRSSGAMSSVVSFTGGEFDQEEPASSLEAARGSRAGTEMVDATAKMGISLIPKPVELAVQGKVKAERKSKTTNANLPFPPDSFANDLKFWQNHLLPELIEWVATKYDPFSVNANPEFRDVVANLFEQHFGAYKINDAVYSQAASAVRNWRSKFGKTALKAVDDALAAFATIQERAKHVRDELQDSSFVYEDPKNETGAYRSELMLRVFAAHLQIALKTDTWYGHPIGAMTISCAAVERALHMYKDGVLSTEGIQRKGKRSAHSFLAVPWAARAKAYLPAVEKLSTKKWSKIIAQARPFIDSAALITIDDTEGEESEDSRSLIHISDDSDDEVSCSHSFNSLFSDDISHSGPRRQLERERSLNC</sequence>
<keyword evidence="4" id="KW-1185">Reference proteome</keyword>
<feature type="compositionally biased region" description="Basic and acidic residues" evidence="1">
    <location>
        <begin position="61"/>
        <end position="79"/>
    </location>
</feature>
<evidence type="ECO:0000313" key="3">
    <source>
        <dbReference type="EMBL" id="KAK7012894.1"/>
    </source>
</evidence>
<dbReference type="EMBL" id="JAWWNJ010000062">
    <property type="protein sequence ID" value="KAK7012894.1"/>
    <property type="molecule type" value="Genomic_DNA"/>
</dbReference>
<feature type="compositionally biased region" description="Basic residues" evidence="1">
    <location>
        <begin position="146"/>
        <end position="156"/>
    </location>
</feature>
<feature type="domain" description="DUF6532" evidence="2">
    <location>
        <begin position="376"/>
        <end position="490"/>
    </location>
</feature>
<feature type="compositionally biased region" description="Basic residues" evidence="1">
    <location>
        <begin position="1"/>
        <end position="10"/>
    </location>
</feature>
<organism evidence="3 4">
    <name type="scientific">Favolaschia claudopus</name>
    <dbReference type="NCBI Taxonomy" id="2862362"/>
    <lineage>
        <taxon>Eukaryota</taxon>
        <taxon>Fungi</taxon>
        <taxon>Dikarya</taxon>
        <taxon>Basidiomycota</taxon>
        <taxon>Agaricomycotina</taxon>
        <taxon>Agaricomycetes</taxon>
        <taxon>Agaricomycetidae</taxon>
        <taxon>Agaricales</taxon>
        <taxon>Marasmiineae</taxon>
        <taxon>Mycenaceae</taxon>
        <taxon>Favolaschia</taxon>
    </lineage>
</organism>
<evidence type="ECO:0000313" key="4">
    <source>
        <dbReference type="Proteomes" id="UP001362999"/>
    </source>
</evidence>
<feature type="region of interest" description="Disordered" evidence="1">
    <location>
        <begin position="49"/>
        <end position="201"/>
    </location>
</feature>
<dbReference type="Proteomes" id="UP001362999">
    <property type="component" value="Unassembled WGS sequence"/>
</dbReference>
<reference evidence="3 4" key="1">
    <citation type="journal article" date="2024" name="J Genomics">
        <title>Draft genome sequencing and assembly of Favolaschia claudopus CIRM-BRFM 2984 isolated from oak limbs.</title>
        <authorList>
            <person name="Navarro D."/>
            <person name="Drula E."/>
            <person name="Chaduli D."/>
            <person name="Cazenave R."/>
            <person name="Ahrendt S."/>
            <person name="Wang J."/>
            <person name="Lipzen A."/>
            <person name="Daum C."/>
            <person name="Barry K."/>
            <person name="Grigoriev I.V."/>
            <person name="Favel A."/>
            <person name="Rosso M.N."/>
            <person name="Martin F."/>
        </authorList>
    </citation>
    <scope>NUCLEOTIDE SEQUENCE [LARGE SCALE GENOMIC DNA]</scope>
    <source>
        <strain evidence="3 4">CIRM-BRFM 2984</strain>
    </source>
</reference>
<protein>
    <recommendedName>
        <fullName evidence="2">DUF6532 domain-containing protein</fullName>
    </recommendedName>
</protein>
<feature type="region of interest" description="Disordered" evidence="1">
    <location>
        <begin position="1"/>
        <end position="31"/>
    </location>
</feature>
<dbReference type="InterPro" id="IPR045341">
    <property type="entry name" value="DUF6532"/>
</dbReference>